<sequence>MSDEVVLSEKSGLVCPKCGSRNVTAQVVEKQKKRGCFASIMWILLAICTLGTVLLIPLLTRKGSKTLTFAVCQNCGHRWKV</sequence>
<gene>
    <name evidence="3" type="ORF">IAD51_05445</name>
</gene>
<reference evidence="3" key="2">
    <citation type="journal article" date="2021" name="PeerJ">
        <title>Extensive microbial diversity within the chicken gut microbiome revealed by metagenomics and culture.</title>
        <authorList>
            <person name="Gilroy R."/>
            <person name="Ravi A."/>
            <person name="Getino M."/>
            <person name="Pursley I."/>
            <person name="Horton D.L."/>
            <person name="Alikhan N.F."/>
            <person name="Baker D."/>
            <person name="Gharbi K."/>
            <person name="Hall N."/>
            <person name="Watson M."/>
            <person name="Adriaenssens E.M."/>
            <person name="Foster-Nyarko E."/>
            <person name="Jarju S."/>
            <person name="Secka A."/>
            <person name="Antonio M."/>
            <person name="Oren A."/>
            <person name="Chaudhuri R.R."/>
            <person name="La Ragione R."/>
            <person name="Hildebrand F."/>
            <person name="Pallen M.J."/>
        </authorList>
    </citation>
    <scope>NUCLEOTIDE SEQUENCE</scope>
    <source>
        <strain evidence="3">1063</strain>
    </source>
</reference>
<accession>A0A9D1HUN1</accession>
<dbReference type="EMBL" id="DVMN01000097">
    <property type="protein sequence ID" value="HIU21655.1"/>
    <property type="molecule type" value="Genomic_DNA"/>
</dbReference>
<protein>
    <submittedName>
        <fullName evidence="3">LITAF-like zinc ribbon domain-containing protein</fullName>
    </submittedName>
</protein>
<evidence type="ECO:0000313" key="3">
    <source>
        <dbReference type="EMBL" id="HIU21655.1"/>
    </source>
</evidence>
<organism evidence="3 4">
    <name type="scientific">Candidatus Limadaptatus stercorigallinarum</name>
    <dbReference type="NCBI Taxonomy" id="2840845"/>
    <lineage>
        <taxon>Bacteria</taxon>
        <taxon>Bacillati</taxon>
        <taxon>Bacillota</taxon>
        <taxon>Clostridia</taxon>
        <taxon>Eubacteriales</taxon>
        <taxon>Candidatus Limadaptatus</taxon>
    </lineage>
</organism>
<feature type="domain" description="LITAF" evidence="2">
    <location>
        <begin position="12"/>
        <end position="77"/>
    </location>
</feature>
<keyword evidence="1" id="KW-1133">Transmembrane helix</keyword>
<evidence type="ECO:0000259" key="2">
    <source>
        <dbReference type="Pfam" id="PF10601"/>
    </source>
</evidence>
<dbReference type="AlphaFoldDB" id="A0A9D1HUN1"/>
<keyword evidence="1" id="KW-0472">Membrane</keyword>
<dbReference type="InterPro" id="IPR006629">
    <property type="entry name" value="LITAF"/>
</dbReference>
<keyword evidence="1" id="KW-0812">Transmembrane</keyword>
<comment type="caution">
    <text evidence="3">The sequence shown here is derived from an EMBL/GenBank/DDBJ whole genome shotgun (WGS) entry which is preliminary data.</text>
</comment>
<evidence type="ECO:0000256" key="1">
    <source>
        <dbReference type="SAM" id="Phobius"/>
    </source>
</evidence>
<evidence type="ECO:0000313" key="4">
    <source>
        <dbReference type="Proteomes" id="UP000824088"/>
    </source>
</evidence>
<dbReference type="Proteomes" id="UP000824088">
    <property type="component" value="Unassembled WGS sequence"/>
</dbReference>
<proteinExistence type="predicted"/>
<feature type="transmembrane region" description="Helical" evidence="1">
    <location>
        <begin position="40"/>
        <end position="59"/>
    </location>
</feature>
<name>A0A9D1HUN1_9FIRM</name>
<reference evidence="3" key="1">
    <citation type="submission" date="2020-10" db="EMBL/GenBank/DDBJ databases">
        <authorList>
            <person name="Gilroy R."/>
        </authorList>
    </citation>
    <scope>NUCLEOTIDE SEQUENCE</scope>
    <source>
        <strain evidence="3">1063</strain>
    </source>
</reference>
<dbReference type="Pfam" id="PF10601">
    <property type="entry name" value="zf-LITAF-like"/>
    <property type="match status" value="1"/>
</dbReference>